<evidence type="ECO:0000313" key="2">
    <source>
        <dbReference type="EMBL" id="KAA0056463.1"/>
    </source>
</evidence>
<evidence type="ECO:0000256" key="1">
    <source>
        <dbReference type="SAM" id="MobiDB-lite"/>
    </source>
</evidence>
<evidence type="ECO:0000313" key="4">
    <source>
        <dbReference type="Proteomes" id="UP000321393"/>
    </source>
</evidence>
<feature type="region of interest" description="Disordered" evidence="1">
    <location>
        <begin position="138"/>
        <end position="202"/>
    </location>
</feature>
<dbReference type="EMBL" id="SSTE01007511">
    <property type="protein sequence ID" value="KAA0056463.1"/>
    <property type="molecule type" value="Genomic_DNA"/>
</dbReference>
<feature type="compositionally biased region" description="Polar residues" evidence="1">
    <location>
        <begin position="20"/>
        <end position="30"/>
    </location>
</feature>
<evidence type="ECO:0000313" key="5">
    <source>
        <dbReference type="Proteomes" id="UP000321947"/>
    </source>
</evidence>
<name>A0A5A7UKN9_CUCMM</name>
<dbReference type="Proteomes" id="UP000321393">
    <property type="component" value="Unassembled WGS sequence"/>
</dbReference>
<proteinExistence type="predicted"/>
<reference evidence="4 5" key="1">
    <citation type="submission" date="2019-08" db="EMBL/GenBank/DDBJ databases">
        <title>Draft genome sequences of two oriental melons (Cucumis melo L. var makuwa).</title>
        <authorList>
            <person name="Kwon S.-Y."/>
        </authorList>
    </citation>
    <scope>NUCLEOTIDE SEQUENCE [LARGE SCALE GENOMIC DNA]</scope>
    <source>
        <strain evidence="5">cv. Chang Bougi</strain>
        <strain evidence="4">cv. SW 3</strain>
        <tissue evidence="2">Leaf</tissue>
    </source>
</reference>
<organism evidence="2 4">
    <name type="scientific">Cucumis melo var. makuwa</name>
    <name type="common">Oriental melon</name>
    <dbReference type="NCBI Taxonomy" id="1194695"/>
    <lineage>
        <taxon>Eukaryota</taxon>
        <taxon>Viridiplantae</taxon>
        <taxon>Streptophyta</taxon>
        <taxon>Embryophyta</taxon>
        <taxon>Tracheophyta</taxon>
        <taxon>Spermatophyta</taxon>
        <taxon>Magnoliopsida</taxon>
        <taxon>eudicotyledons</taxon>
        <taxon>Gunneridae</taxon>
        <taxon>Pentapetalae</taxon>
        <taxon>rosids</taxon>
        <taxon>fabids</taxon>
        <taxon>Cucurbitales</taxon>
        <taxon>Cucurbitaceae</taxon>
        <taxon>Benincaseae</taxon>
        <taxon>Cucumis</taxon>
    </lineage>
</organism>
<accession>A0A5A7UKN9</accession>
<gene>
    <name evidence="3" type="ORF">E5676_scaffold120G001840</name>
    <name evidence="2" type="ORF">E6C27_scaffold186G002350</name>
</gene>
<evidence type="ECO:0008006" key="6">
    <source>
        <dbReference type="Google" id="ProtNLM"/>
    </source>
</evidence>
<dbReference type="EMBL" id="SSTD01001877">
    <property type="protein sequence ID" value="TYK29064.1"/>
    <property type="molecule type" value="Genomic_DNA"/>
</dbReference>
<comment type="caution">
    <text evidence="2">The sequence shown here is derived from an EMBL/GenBank/DDBJ whole genome shotgun (WGS) entry which is preliminary data.</text>
</comment>
<feature type="region of interest" description="Disordered" evidence="1">
    <location>
        <begin position="1"/>
        <end position="30"/>
    </location>
</feature>
<sequence>MRDRRFKSTPTRRPYRLPSEKSQVNISKSSPLSVQDEHIVDSAVEDVEIALGVFESHISEMDLDERDDVSLARLLKKWLFSNVDPYVADVPITSAHSDESSSSEDIFVPTLGRPSPINEEVGQSGGFSLVRSSVRVGSSVEDQHSVPNSDLVDDSTDNLGGNIVDLANENPAAHADSHVESTDNCAPENDEQNMTDVPQTET</sequence>
<dbReference type="Proteomes" id="UP000321947">
    <property type="component" value="Unassembled WGS sequence"/>
</dbReference>
<protein>
    <recommendedName>
        <fullName evidence="6">Envelope-like protein</fullName>
    </recommendedName>
</protein>
<evidence type="ECO:0000313" key="3">
    <source>
        <dbReference type="EMBL" id="TYK29064.1"/>
    </source>
</evidence>
<dbReference type="AlphaFoldDB" id="A0A5A7UKN9"/>